<dbReference type="CDD" id="cd03443">
    <property type="entry name" value="PaaI_thioesterase"/>
    <property type="match status" value="1"/>
</dbReference>
<evidence type="ECO:0000256" key="1">
    <source>
        <dbReference type="ARBA" id="ARBA00022801"/>
    </source>
</evidence>
<keyword evidence="1" id="KW-0378">Hydrolase</keyword>
<reference evidence="3" key="2">
    <citation type="submission" date="2020-09" db="EMBL/GenBank/DDBJ databases">
        <authorList>
            <person name="Sun Q."/>
            <person name="Kim S."/>
        </authorList>
    </citation>
    <scope>NUCLEOTIDE SEQUENCE</scope>
    <source>
        <strain evidence="3">KCTC 23732</strain>
    </source>
</reference>
<evidence type="ECO:0000313" key="3">
    <source>
        <dbReference type="EMBL" id="GGW80285.1"/>
    </source>
</evidence>
<dbReference type="Pfam" id="PF03061">
    <property type="entry name" value="4HBT"/>
    <property type="match status" value="1"/>
</dbReference>
<dbReference type="InterPro" id="IPR006683">
    <property type="entry name" value="Thioestr_dom"/>
</dbReference>
<feature type="domain" description="Thioesterase" evidence="2">
    <location>
        <begin position="45"/>
        <end position="122"/>
    </location>
</feature>
<name>A0A918JKF8_9BURK</name>
<dbReference type="RefSeq" id="WP_229793872.1">
    <property type="nucleotide sequence ID" value="NZ_BAABFY010000007.1"/>
</dbReference>
<comment type="caution">
    <text evidence="3">The sequence shown here is derived from an EMBL/GenBank/DDBJ whole genome shotgun (WGS) entry which is preliminary data.</text>
</comment>
<dbReference type="Proteomes" id="UP000608345">
    <property type="component" value="Unassembled WGS sequence"/>
</dbReference>
<dbReference type="AlphaFoldDB" id="A0A918JKF8"/>
<evidence type="ECO:0000259" key="2">
    <source>
        <dbReference type="Pfam" id="PF03061"/>
    </source>
</evidence>
<sequence length="136" mass="14675">MDACVSVHPINNPFLEWMGITLSDWSEGYAQMHLPMGPNLGNRTGRVQGGVLCTLLDSVAGYSGIYSAPGDPELKALTLSLTTNFIGAGDGTMLKARGFVEKKGRSIFFARSEVWLDDDLLLATAVGTFKYSLVNK</sequence>
<proteinExistence type="predicted"/>
<keyword evidence="4" id="KW-1185">Reference proteome</keyword>
<dbReference type="InterPro" id="IPR003736">
    <property type="entry name" value="PAAI_dom"/>
</dbReference>
<accession>A0A918JKF8</accession>
<organism evidence="3 4">
    <name type="scientific">Advenella faeciporci</name>
    <dbReference type="NCBI Taxonomy" id="797535"/>
    <lineage>
        <taxon>Bacteria</taxon>
        <taxon>Pseudomonadati</taxon>
        <taxon>Pseudomonadota</taxon>
        <taxon>Betaproteobacteria</taxon>
        <taxon>Burkholderiales</taxon>
        <taxon>Alcaligenaceae</taxon>
    </lineage>
</organism>
<dbReference type="Gene3D" id="3.10.129.10">
    <property type="entry name" value="Hotdog Thioesterase"/>
    <property type="match status" value="1"/>
</dbReference>
<protein>
    <recommendedName>
        <fullName evidence="2">Thioesterase domain-containing protein</fullName>
    </recommendedName>
</protein>
<dbReference type="InterPro" id="IPR029069">
    <property type="entry name" value="HotDog_dom_sf"/>
</dbReference>
<dbReference type="SUPFAM" id="SSF54637">
    <property type="entry name" value="Thioesterase/thiol ester dehydrase-isomerase"/>
    <property type="match status" value="1"/>
</dbReference>
<dbReference type="GO" id="GO:0016289">
    <property type="term" value="F:acyl-CoA hydrolase activity"/>
    <property type="evidence" value="ECO:0007669"/>
    <property type="project" value="UniProtKB-ARBA"/>
</dbReference>
<evidence type="ECO:0000313" key="4">
    <source>
        <dbReference type="Proteomes" id="UP000608345"/>
    </source>
</evidence>
<gene>
    <name evidence="3" type="ORF">GCM10011450_07690</name>
</gene>
<dbReference type="EMBL" id="BMYS01000003">
    <property type="protein sequence ID" value="GGW80285.1"/>
    <property type="molecule type" value="Genomic_DNA"/>
</dbReference>
<dbReference type="NCBIfam" id="TIGR00369">
    <property type="entry name" value="unchar_dom_1"/>
    <property type="match status" value="1"/>
</dbReference>
<reference evidence="3" key="1">
    <citation type="journal article" date="2014" name="Int. J. Syst. Evol. Microbiol.">
        <title>Complete genome sequence of Corynebacterium casei LMG S-19264T (=DSM 44701T), isolated from a smear-ripened cheese.</title>
        <authorList>
            <consortium name="US DOE Joint Genome Institute (JGI-PGF)"/>
            <person name="Walter F."/>
            <person name="Albersmeier A."/>
            <person name="Kalinowski J."/>
            <person name="Ruckert C."/>
        </authorList>
    </citation>
    <scope>NUCLEOTIDE SEQUENCE</scope>
    <source>
        <strain evidence="3">KCTC 23732</strain>
    </source>
</reference>